<proteinExistence type="predicted"/>
<keyword evidence="3" id="KW-1185">Reference proteome</keyword>
<organism evidence="2 3">
    <name type="scientific">Austropuccinia psidii MF-1</name>
    <dbReference type="NCBI Taxonomy" id="1389203"/>
    <lineage>
        <taxon>Eukaryota</taxon>
        <taxon>Fungi</taxon>
        <taxon>Dikarya</taxon>
        <taxon>Basidiomycota</taxon>
        <taxon>Pucciniomycotina</taxon>
        <taxon>Pucciniomycetes</taxon>
        <taxon>Pucciniales</taxon>
        <taxon>Sphaerophragmiaceae</taxon>
        <taxon>Austropuccinia</taxon>
    </lineage>
</organism>
<dbReference type="AlphaFoldDB" id="A0A9Q3BVB3"/>
<protein>
    <submittedName>
        <fullName evidence="2">Uncharacterized protein</fullName>
    </submittedName>
</protein>
<gene>
    <name evidence="2" type="ORF">O181_012844</name>
</gene>
<comment type="caution">
    <text evidence="2">The sequence shown here is derived from an EMBL/GenBank/DDBJ whole genome shotgun (WGS) entry which is preliminary data.</text>
</comment>
<dbReference type="Proteomes" id="UP000765509">
    <property type="component" value="Unassembled WGS sequence"/>
</dbReference>
<dbReference type="EMBL" id="AVOT02003305">
    <property type="protein sequence ID" value="MBW0473129.1"/>
    <property type="molecule type" value="Genomic_DNA"/>
</dbReference>
<name>A0A9Q3BVB3_9BASI</name>
<evidence type="ECO:0000313" key="2">
    <source>
        <dbReference type="EMBL" id="MBW0473129.1"/>
    </source>
</evidence>
<evidence type="ECO:0000313" key="3">
    <source>
        <dbReference type="Proteomes" id="UP000765509"/>
    </source>
</evidence>
<accession>A0A9Q3BVB3</accession>
<reference evidence="2" key="1">
    <citation type="submission" date="2021-03" db="EMBL/GenBank/DDBJ databases">
        <title>Draft genome sequence of rust myrtle Austropuccinia psidii MF-1, a brazilian biotype.</title>
        <authorList>
            <person name="Quecine M.C."/>
            <person name="Pachon D.M.R."/>
            <person name="Bonatelli M.L."/>
            <person name="Correr F.H."/>
            <person name="Franceschini L.M."/>
            <person name="Leite T.F."/>
            <person name="Margarido G.R.A."/>
            <person name="Almeida C.A."/>
            <person name="Ferrarezi J.A."/>
            <person name="Labate C.A."/>
        </authorList>
    </citation>
    <scope>NUCLEOTIDE SEQUENCE</scope>
    <source>
        <strain evidence="2">MF-1</strain>
    </source>
</reference>
<feature type="region of interest" description="Disordered" evidence="1">
    <location>
        <begin position="39"/>
        <end position="81"/>
    </location>
</feature>
<sequence>MANVTPDSQLLSYECLHRLLSGNQEEHKDIDSVKVSPNLTKENMEQSMGGPNFVQTDLEASPSQPSTQRCKRCTSEEALWH</sequence>
<evidence type="ECO:0000256" key="1">
    <source>
        <dbReference type="SAM" id="MobiDB-lite"/>
    </source>
</evidence>